<dbReference type="OrthoDB" id="1028014at2759"/>
<evidence type="ECO:0000313" key="1">
    <source>
        <dbReference type="EMBL" id="KAF4695111.1"/>
    </source>
</evidence>
<protein>
    <submittedName>
        <fullName evidence="1">Uncharacterized protein</fullName>
    </submittedName>
</protein>
<dbReference type="AlphaFoldDB" id="A0A7J6PIA8"/>
<sequence length="376" mass="41764">MPKLQPKQPTLRPYGLLGTVKRVELAQTLHRTTELLSPGIREVVQLDWQEIIGRKLVARASYKEGEVLWKKSPLVRFPSATPVDQQFCVRCLSTDRATCGCPVTWVDSIDRGSLSGKDSLRLCHLASRNDMGRLAKVLHLWAGPLTEHHHCSAKEAAAVIPSELGWTVEVLQSCCRVLDGNAHYGADDNVPISIGEPVSVSYVDAFAPITIRRQLLSAKRLTLEALQLEGIFIADTSDLALLESSAEEILLSGSVEQKDWQKPARMADGNWLLAKSAAREIHRLTREQPTRYDADNSGLIIAQASVVLTAHRIYWRREYPVYVWSALKRAVLSLCPTADGDGYIAAEIRDGPDDNSFTELLEAYRRIKSLLFGCPS</sequence>
<comment type="caution">
    <text evidence="1">The sequence shown here is derived from an EMBL/GenBank/DDBJ whole genome shotgun (WGS) entry which is preliminary data.</text>
</comment>
<organism evidence="1 2">
    <name type="scientific">Perkinsus olseni</name>
    <name type="common">Perkinsus atlanticus</name>
    <dbReference type="NCBI Taxonomy" id="32597"/>
    <lineage>
        <taxon>Eukaryota</taxon>
        <taxon>Sar</taxon>
        <taxon>Alveolata</taxon>
        <taxon>Perkinsozoa</taxon>
        <taxon>Perkinsea</taxon>
        <taxon>Perkinsida</taxon>
        <taxon>Perkinsidae</taxon>
        <taxon>Perkinsus</taxon>
    </lineage>
</organism>
<gene>
    <name evidence="1" type="ORF">FOZ60_005848</name>
</gene>
<reference evidence="1 2" key="1">
    <citation type="submission" date="2020-04" db="EMBL/GenBank/DDBJ databases">
        <title>Perkinsus olseni comparative genomics.</title>
        <authorList>
            <person name="Bogema D.R."/>
        </authorList>
    </citation>
    <scope>NUCLEOTIDE SEQUENCE [LARGE SCALE GENOMIC DNA]</scope>
    <source>
        <strain evidence="1">00978-12</strain>
    </source>
</reference>
<dbReference type="Proteomes" id="UP000541610">
    <property type="component" value="Unassembled WGS sequence"/>
</dbReference>
<dbReference type="EMBL" id="JABANP010000024">
    <property type="protein sequence ID" value="KAF4695111.1"/>
    <property type="molecule type" value="Genomic_DNA"/>
</dbReference>
<name>A0A7J6PIA8_PEROL</name>
<proteinExistence type="predicted"/>
<accession>A0A7J6PIA8</accession>
<evidence type="ECO:0000313" key="2">
    <source>
        <dbReference type="Proteomes" id="UP000541610"/>
    </source>
</evidence>